<sequence length="303" mass="35584">MDYKSILACISENIPKQLRKNLIKELLSKSKAKPCRIKLLDNSILQGTFAKLSESKSFEITANRQKSNISLSSFIFFILRYQVRSVKTDSEISKQKQARRKLQEWITDGPEICLEQGDRNWDQFEINKLEYGVISTYNEELYTTKKVIESELSKEQVKRAMKLEKEILSRDRKFSADQDEDDEEKLYGAVLNSGRYANNIQVSEEMCIIEDLEGNDKKVEIENSKEEIKEVVIKNEDKVKNFSIKREILKVNTTTDEIDINFMKINQTKASEEEEYKECKKNVVDFFFEDWKNSVRDVGFQEW</sequence>
<dbReference type="PANTHER" id="PTHR12854">
    <property type="entry name" value="ATAXIN 2-RELATED"/>
    <property type="match status" value="1"/>
</dbReference>
<keyword evidence="3" id="KW-1185">Reference proteome</keyword>
<comment type="caution">
    <text evidence="2">The sequence shown here is derived from an EMBL/GenBank/DDBJ whole genome shotgun (WGS) entry which is preliminary data.</text>
</comment>
<name>A0A1R2CNI8_9CILI</name>
<dbReference type="InterPro" id="IPR045117">
    <property type="entry name" value="ATXN2-like"/>
</dbReference>
<feature type="domain" description="LsmAD" evidence="1">
    <location>
        <begin position="131"/>
        <end position="193"/>
    </location>
</feature>
<dbReference type="GO" id="GO:0034063">
    <property type="term" value="P:stress granule assembly"/>
    <property type="evidence" value="ECO:0007669"/>
    <property type="project" value="TreeGrafter"/>
</dbReference>
<evidence type="ECO:0000313" key="2">
    <source>
        <dbReference type="EMBL" id="OMJ90583.1"/>
    </source>
</evidence>
<dbReference type="GO" id="GO:0010494">
    <property type="term" value="C:cytoplasmic stress granule"/>
    <property type="evidence" value="ECO:0007669"/>
    <property type="project" value="TreeGrafter"/>
</dbReference>
<protein>
    <recommendedName>
        <fullName evidence="1">LsmAD domain-containing protein</fullName>
    </recommendedName>
</protein>
<evidence type="ECO:0000313" key="3">
    <source>
        <dbReference type="Proteomes" id="UP000187209"/>
    </source>
</evidence>
<dbReference type="OrthoDB" id="447812at2759"/>
<dbReference type="GO" id="GO:0003729">
    <property type="term" value="F:mRNA binding"/>
    <property type="evidence" value="ECO:0007669"/>
    <property type="project" value="TreeGrafter"/>
</dbReference>
<dbReference type="InterPro" id="IPR009604">
    <property type="entry name" value="LsmAD_domain"/>
</dbReference>
<dbReference type="PANTHER" id="PTHR12854:SF7">
    <property type="entry name" value="ATAXIN-2 HOMOLOG"/>
    <property type="match status" value="1"/>
</dbReference>
<dbReference type="Pfam" id="PF06741">
    <property type="entry name" value="LsmAD"/>
    <property type="match status" value="1"/>
</dbReference>
<evidence type="ECO:0000259" key="1">
    <source>
        <dbReference type="SMART" id="SM01272"/>
    </source>
</evidence>
<dbReference type="EMBL" id="MPUH01000099">
    <property type="protein sequence ID" value="OMJ90583.1"/>
    <property type="molecule type" value="Genomic_DNA"/>
</dbReference>
<dbReference type="AlphaFoldDB" id="A0A1R2CNI8"/>
<accession>A0A1R2CNI8</accession>
<reference evidence="2 3" key="1">
    <citation type="submission" date="2016-11" db="EMBL/GenBank/DDBJ databases">
        <title>The macronuclear genome of Stentor coeruleus: a giant cell with tiny introns.</title>
        <authorList>
            <person name="Slabodnick M."/>
            <person name="Ruby J.G."/>
            <person name="Reiff S.B."/>
            <person name="Swart E.C."/>
            <person name="Gosai S."/>
            <person name="Prabakaran S."/>
            <person name="Witkowska E."/>
            <person name="Larue G.E."/>
            <person name="Fisher S."/>
            <person name="Freeman R.M."/>
            <person name="Gunawardena J."/>
            <person name="Chu W."/>
            <person name="Stover N.A."/>
            <person name="Gregory B.D."/>
            <person name="Nowacki M."/>
            <person name="Derisi J."/>
            <person name="Roy S.W."/>
            <person name="Marshall W.F."/>
            <person name="Sood P."/>
        </authorList>
    </citation>
    <scope>NUCLEOTIDE SEQUENCE [LARGE SCALE GENOMIC DNA]</scope>
    <source>
        <strain evidence="2">WM001</strain>
    </source>
</reference>
<dbReference type="SMART" id="SM01272">
    <property type="entry name" value="LsmAD"/>
    <property type="match status" value="1"/>
</dbReference>
<organism evidence="2 3">
    <name type="scientific">Stentor coeruleus</name>
    <dbReference type="NCBI Taxonomy" id="5963"/>
    <lineage>
        <taxon>Eukaryota</taxon>
        <taxon>Sar</taxon>
        <taxon>Alveolata</taxon>
        <taxon>Ciliophora</taxon>
        <taxon>Postciliodesmatophora</taxon>
        <taxon>Heterotrichea</taxon>
        <taxon>Heterotrichida</taxon>
        <taxon>Stentoridae</taxon>
        <taxon>Stentor</taxon>
    </lineage>
</organism>
<dbReference type="Proteomes" id="UP000187209">
    <property type="component" value="Unassembled WGS sequence"/>
</dbReference>
<gene>
    <name evidence="2" type="ORF">SteCoe_6974</name>
</gene>
<proteinExistence type="predicted"/>